<feature type="compositionally biased region" description="Basic residues" evidence="1">
    <location>
        <begin position="51"/>
        <end position="61"/>
    </location>
</feature>
<reference evidence="3" key="2">
    <citation type="submission" date="2025-08" db="UniProtKB">
        <authorList>
            <consortium name="RefSeq"/>
        </authorList>
    </citation>
    <scope>IDENTIFICATION</scope>
    <source>
        <tissue evidence="3">Tongue muscle</tissue>
    </source>
</reference>
<evidence type="ECO:0000313" key="3">
    <source>
        <dbReference type="RefSeq" id="XP_070309138.1"/>
    </source>
</evidence>
<feature type="compositionally biased region" description="Basic residues" evidence="1">
    <location>
        <begin position="13"/>
        <end position="31"/>
    </location>
</feature>
<reference evidence="2" key="1">
    <citation type="journal article" date="2022" name="J. Hered.">
        <title>A De Novo Chromosome-Level Genome Assembly of the White-Tailed Deer, Odocoileus Virginianus.</title>
        <authorList>
            <person name="London E.W."/>
            <person name="Roca A.L."/>
            <person name="Novakofski J.E."/>
            <person name="Mateus-Pinilla N.E."/>
        </authorList>
    </citation>
    <scope>NUCLEOTIDE SEQUENCE [LARGE SCALE GENOMIC DNA]</scope>
</reference>
<feature type="compositionally biased region" description="Polar residues" evidence="1">
    <location>
        <begin position="276"/>
        <end position="285"/>
    </location>
</feature>
<feature type="region of interest" description="Disordered" evidence="1">
    <location>
        <begin position="249"/>
        <end position="285"/>
    </location>
</feature>
<dbReference type="GeneID" id="139030427"/>
<sequence>MLLAARGPLAGQRHQRGGRRGRRGAAGRRPRGKEGPSPAGPGRAAGAASHRGLRALRRPVAARRAGSGSGRGGLPAPGAGSKLWRRPRGASLPARRARPFIVSAPPPAPRAAPPRRRPAPLPERAAAGRAPAGAFVSPGRSGAEPPALRRGGPAGRLPPLVLGVSPHAGPARAQVVSPSPDLLSGLVSALRAPPAAGPARRLAAGAERSAHAGVAGLRQDQLSEPSLFPAGVLPRASNCVSFTKQQLWAPGKAQENHNRGRKRTGWNRLLRDSATAFATPSQPDS</sequence>
<dbReference type="RefSeq" id="XP_070309138.1">
    <property type="nucleotide sequence ID" value="XM_070453037.1"/>
</dbReference>
<feature type="region of interest" description="Disordered" evidence="1">
    <location>
        <begin position="1"/>
        <end position="165"/>
    </location>
</feature>
<keyword evidence="2" id="KW-1185">Reference proteome</keyword>
<dbReference type="Proteomes" id="UP001652640">
    <property type="component" value="Chromosome 22"/>
</dbReference>
<proteinExistence type="predicted"/>
<feature type="compositionally biased region" description="Low complexity" evidence="1">
    <location>
        <begin position="35"/>
        <end position="50"/>
    </location>
</feature>
<accession>A0ABM4H0Q6</accession>
<evidence type="ECO:0000313" key="2">
    <source>
        <dbReference type="Proteomes" id="UP001652640"/>
    </source>
</evidence>
<organism evidence="2 3">
    <name type="scientific">Odocoileus virginianus</name>
    <name type="common">White-tailed deer</name>
    <dbReference type="NCBI Taxonomy" id="9874"/>
    <lineage>
        <taxon>Eukaryota</taxon>
        <taxon>Metazoa</taxon>
        <taxon>Chordata</taxon>
        <taxon>Craniata</taxon>
        <taxon>Vertebrata</taxon>
        <taxon>Euteleostomi</taxon>
        <taxon>Mammalia</taxon>
        <taxon>Eutheria</taxon>
        <taxon>Laurasiatheria</taxon>
        <taxon>Artiodactyla</taxon>
        <taxon>Ruminantia</taxon>
        <taxon>Pecora</taxon>
        <taxon>Cervidae</taxon>
        <taxon>Odocoileinae</taxon>
        <taxon>Odocoileus</taxon>
    </lineage>
</organism>
<name>A0ABM4H0Q6_ODOVR</name>
<protein>
    <submittedName>
        <fullName evidence="3">Laforin-like</fullName>
    </submittedName>
</protein>
<evidence type="ECO:0000256" key="1">
    <source>
        <dbReference type="SAM" id="MobiDB-lite"/>
    </source>
</evidence>
<gene>
    <name evidence="3" type="primary">LOC139030427</name>
</gene>
<feature type="compositionally biased region" description="Low complexity" evidence="1">
    <location>
        <begin position="122"/>
        <end position="134"/>
    </location>
</feature>